<dbReference type="InterPro" id="IPR015876">
    <property type="entry name" value="Acyl-CoA_DS"/>
</dbReference>
<dbReference type="OrthoDB" id="10260134at2759"/>
<evidence type="ECO:0000256" key="2">
    <source>
        <dbReference type="ARBA" id="ARBA00009295"/>
    </source>
</evidence>
<dbReference type="InterPro" id="IPR001522">
    <property type="entry name" value="FADS-1_CS"/>
</dbReference>
<keyword evidence="4 13" id="KW-0812">Transmembrane</keyword>
<dbReference type="PANTHER" id="PTHR11351">
    <property type="entry name" value="ACYL-COA DESATURASE"/>
    <property type="match status" value="1"/>
</dbReference>
<keyword evidence="9" id="KW-0408">Iron</keyword>
<dbReference type="KEGG" id="foc:113202163"/>
<evidence type="ECO:0000256" key="10">
    <source>
        <dbReference type="ARBA" id="ARBA00023098"/>
    </source>
</evidence>
<dbReference type="PROSITE" id="PS00476">
    <property type="entry name" value="FATTY_ACID_DESATUR_1"/>
    <property type="match status" value="1"/>
</dbReference>
<evidence type="ECO:0000313" key="15">
    <source>
        <dbReference type="RefSeq" id="XP_052123722.1"/>
    </source>
</evidence>
<dbReference type="InterPro" id="IPR005804">
    <property type="entry name" value="FA_desaturase_dom"/>
</dbReference>
<evidence type="ECO:0000256" key="1">
    <source>
        <dbReference type="ARBA" id="ARBA00004141"/>
    </source>
</evidence>
<evidence type="ECO:0000256" key="11">
    <source>
        <dbReference type="ARBA" id="ARBA00023136"/>
    </source>
</evidence>
<evidence type="ECO:0000256" key="8">
    <source>
        <dbReference type="ARBA" id="ARBA00023002"/>
    </source>
</evidence>
<sequence>MAPNVDVSNYRTGVLFDTEDTPDYVEVITKEKQIKQAKQAKADKKKGERELQPIYWSNVYWFVVMHVMALYGLKLVFTDAKLLTTAWAVFLYVIGTLGVSAGVHRLWSHKAYKARLPLRMLLTFFNTIAFQNSIWEWTRDHRVHHKFTETDADPVNADRGFFFAHVGWLLCKKHPDVTRIGKTVDLSDIEADPCVAFQKKYYGPLVFTFCFLMPTVVPTLWGESLWNAYFVAAMLRYTLSLHGTWLVNSLAHYVGDRPYDKSIAARENLIVSLGALGEGYHNYHHVFPWDYKTAELGVYSTNLTTAFIDFMARIGQAYDLKYVNQDMIKTRTLRTGDGTHPVWGWDDKDLTQEDKELAKHD</sequence>
<dbReference type="AlphaFoldDB" id="A0A6J1RYN5"/>
<evidence type="ECO:0000256" key="5">
    <source>
        <dbReference type="ARBA" id="ARBA00022723"/>
    </source>
</evidence>
<evidence type="ECO:0000256" key="7">
    <source>
        <dbReference type="ARBA" id="ARBA00022989"/>
    </source>
</evidence>
<keyword evidence="6" id="KW-0276">Fatty acid metabolism</keyword>
<dbReference type="Pfam" id="PF00487">
    <property type="entry name" value="FA_desaturase"/>
    <property type="match status" value="1"/>
</dbReference>
<dbReference type="PRINTS" id="PR00075">
    <property type="entry name" value="FACDDSATRASE"/>
</dbReference>
<keyword evidence="11" id="KW-0472">Membrane</keyword>
<comment type="domain">
    <text evidence="13">The histidine box domains are involved in binding the catalytic metal ions.</text>
</comment>
<dbReference type="GO" id="GO:0005789">
    <property type="term" value="C:endoplasmic reticulum membrane"/>
    <property type="evidence" value="ECO:0007669"/>
    <property type="project" value="TreeGrafter"/>
</dbReference>
<keyword evidence="14" id="KW-1185">Reference proteome</keyword>
<evidence type="ECO:0000256" key="3">
    <source>
        <dbReference type="ARBA" id="ARBA00022516"/>
    </source>
</evidence>
<keyword evidence="10" id="KW-0443">Lipid metabolism</keyword>
<dbReference type="PANTHER" id="PTHR11351:SF31">
    <property type="entry name" value="DESATURASE 1, ISOFORM A-RELATED"/>
    <property type="match status" value="1"/>
</dbReference>
<dbReference type="CDD" id="cd03505">
    <property type="entry name" value="Delta9-FADS-like"/>
    <property type="match status" value="1"/>
</dbReference>
<comment type="subcellular location">
    <subcellularLocation>
        <location evidence="1">Membrane</location>
        <topology evidence="1">Multi-pass membrane protein</topology>
    </subcellularLocation>
</comment>
<gene>
    <name evidence="15" type="primary">LOC113202163</name>
</gene>
<comment type="similarity">
    <text evidence="2 13">Belongs to the fatty acid desaturase type 1 family.</text>
</comment>
<dbReference type="Proteomes" id="UP000504606">
    <property type="component" value="Unplaced"/>
</dbReference>
<dbReference type="GO" id="GO:0004768">
    <property type="term" value="F:stearoyl-CoA 9-desaturase activity"/>
    <property type="evidence" value="ECO:0007669"/>
    <property type="project" value="TreeGrafter"/>
</dbReference>
<organism evidence="14 15">
    <name type="scientific">Frankliniella occidentalis</name>
    <name type="common">Western flower thrips</name>
    <name type="synonym">Euthrips occidentalis</name>
    <dbReference type="NCBI Taxonomy" id="133901"/>
    <lineage>
        <taxon>Eukaryota</taxon>
        <taxon>Metazoa</taxon>
        <taxon>Ecdysozoa</taxon>
        <taxon>Arthropoda</taxon>
        <taxon>Hexapoda</taxon>
        <taxon>Insecta</taxon>
        <taxon>Pterygota</taxon>
        <taxon>Neoptera</taxon>
        <taxon>Paraneoptera</taxon>
        <taxon>Thysanoptera</taxon>
        <taxon>Terebrantia</taxon>
        <taxon>Thripoidea</taxon>
        <taxon>Thripidae</taxon>
        <taxon>Frankliniella</taxon>
    </lineage>
</organism>
<dbReference type="RefSeq" id="XP_052123722.1">
    <property type="nucleotide sequence ID" value="XM_052267762.1"/>
</dbReference>
<dbReference type="GO" id="GO:0006636">
    <property type="term" value="P:unsaturated fatty acid biosynthetic process"/>
    <property type="evidence" value="ECO:0007669"/>
    <property type="project" value="TreeGrafter"/>
</dbReference>
<protein>
    <submittedName>
        <fullName evidence="15">Acyl-CoA Delta-9 desaturase</fullName>
    </submittedName>
</protein>
<name>A0A6J1RYN5_FRAOC</name>
<keyword evidence="12 13" id="KW-0275">Fatty acid biosynthesis</keyword>
<keyword evidence="5" id="KW-0479">Metal-binding</keyword>
<dbReference type="GeneID" id="113202163"/>
<evidence type="ECO:0000256" key="4">
    <source>
        <dbReference type="ARBA" id="ARBA00022692"/>
    </source>
</evidence>
<evidence type="ECO:0000256" key="13">
    <source>
        <dbReference type="RuleBase" id="RU000581"/>
    </source>
</evidence>
<proteinExistence type="inferred from homology"/>
<evidence type="ECO:0000256" key="6">
    <source>
        <dbReference type="ARBA" id="ARBA00022832"/>
    </source>
</evidence>
<keyword evidence="8 13" id="KW-0560">Oxidoreductase</keyword>
<evidence type="ECO:0000256" key="9">
    <source>
        <dbReference type="ARBA" id="ARBA00023004"/>
    </source>
</evidence>
<evidence type="ECO:0000313" key="14">
    <source>
        <dbReference type="Proteomes" id="UP000504606"/>
    </source>
</evidence>
<dbReference type="GO" id="GO:0005506">
    <property type="term" value="F:iron ion binding"/>
    <property type="evidence" value="ECO:0007669"/>
    <property type="project" value="TreeGrafter"/>
</dbReference>
<keyword evidence="7" id="KW-1133">Transmembrane helix</keyword>
<evidence type="ECO:0000256" key="12">
    <source>
        <dbReference type="ARBA" id="ARBA00023160"/>
    </source>
</evidence>
<reference evidence="15" key="1">
    <citation type="submission" date="2025-08" db="UniProtKB">
        <authorList>
            <consortium name="RefSeq"/>
        </authorList>
    </citation>
    <scope>IDENTIFICATION</scope>
    <source>
        <tissue evidence="15">Whole organism</tissue>
    </source>
</reference>
<keyword evidence="3 13" id="KW-0444">Lipid biosynthesis</keyword>
<comment type="cofactor">
    <cofactor evidence="13">
        <name>Fe(2+)</name>
        <dbReference type="ChEBI" id="CHEBI:29033"/>
    </cofactor>
</comment>
<accession>A0A6J1RYN5</accession>